<keyword evidence="2" id="KW-1185">Reference proteome</keyword>
<dbReference type="STRING" id="661478.OP10G_2072"/>
<dbReference type="InterPro" id="IPR018550">
    <property type="entry name" value="Lipid-A_deacylase-rel"/>
</dbReference>
<name>A0A068NRP8_FIMGI</name>
<evidence type="ECO:0000313" key="1">
    <source>
        <dbReference type="EMBL" id="AIE85440.1"/>
    </source>
</evidence>
<dbReference type="Gene3D" id="2.40.160.20">
    <property type="match status" value="1"/>
</dbReference>
<evidence type="ECO:0000313" key="2">
    <source>
        <dbReference type="Proteomes" id="UP000027982"/>
    </source>
</evidence>
<proteinExistence type="predicted"/>
<sequence length="182" mass="20501">MGLFALLSGALAEDRPLNHPSKYLYGFTGQSVAFLGSEDIRYGFGVGLGFGKPEHRFRFRTLPAQLVYEGYVDRTTSRFAYTRVRSTWAVGGLVYSRWFWPQDKQGRSMYGDFGWGLQYTTATSRDLDITLNSTPMIGFGGIFPGGRRDYLIGLRLLHISNGGVKKPNQGQNQFFLTIGIRY</sequence>
<dbReference type="EMBL" id="CP007139">
    <property type="protein sequence ID" value="AIE85440.1"/>
    <property type="molecule type" value="Genomic_DNA"/>
</dbReference>
<organism evidence="1 2">
    <name type="scientific">Fimbriimonas ginsengisoli Gsoil 348</name>
    <dbReference type="NCBI Taxonomy" id="661478"/>
    <lineage>
        <taxon>Bacteria</taxon>
        <taxon>Bacillati</taxon>
        <taxon>Armatimonadota</taxon>
        <taxon>Fimbriimonadia</taxon>
        <taxon>Fimbriimonadales</taxon>
        <taxon>Fimbriimonadaceae</taxon>
        <taxon>Fimbriimonas</taxon>
    </lineage>
</organism>
<protein>
    <recommendedName>
        <fullName evidence="3">Acyloxyacyl hydrolase</fullName>
    </recommendedName>
</protein>
<accession>A0A068NRP8</accession>
<dbReference type="AlphaFoldDB" id="A0A068NRP8"/>
<dbReference type="Proteomes" id="UP000027982">
    <property type="component" value="Chromosome"/>
</dbReference>
<evidence type="ECO:0008006" key="3">
    <source>
        <dbReference type="Google" id="ProtNLM"/>
    </source>
</evidence>
<dbReference type="HOGENOM" id="CLU_1479960_0_0_0"/>
<dbReference type="KEGG" id="fgi:OP10G_2072"/>
<dbReference type="Pfam" id="PF09411">
    <property type="entry name" value="PagL"/>
    <property type="match status" value="1"/>
</dbReference>
<reference evidence="1 2" key="1">
    <citation type="journal article" date="2014" name="PLoS ONE">
        <title>The first complete genome sequence of the class fimbriimonadia in the phylum armatimonadetes.</title>
        <authorList>
            <person name="Hu Z.Y."/>
            <person name="Wang Y.Z."/>
            <person name="Im W.T."/>
            <person name="Wang S.Y."/>
            <person name="Zhao G.P."/>
            <person name="Zheng H.J."/>
            <person name="Quan Z.X."/>
        </authorList>
    </citation>
    <scope>NUCLEOTIDE SEQUENCE [LARGE SCALE GENOMIC DNA]</scope>
    <source>
        <strain evidence="1">Gsoil 348</strain>
    </source>
</reference>
<gene>
    <name evidence="1" type="ORF">OP10G_2072</name>
</gene>